<dbReference type="Proteomes" id="UP001152484">
    <property type="component" value="Unassembled WGS sequence"/>
</dbReference>
<name>A0A9P0YT33_CUSEU</name>
<dbReference type="EMBL" id="CAMAPE010000009">
    <property type="protein sequence ID" value="CAH9074350.1"/>
    <property type="molecule type" value="Genomic_DNA"/>
</dbReference>
<keyword evidence="2" id="KW-1185">Reference proteome</keyword>
<evidence type="ECO:0000313" key="2">
    <source>
        <dbReference type="Proteomes" id="UP001152484"/>
    </source>
</evidence>
<sequence>MMEPSTKVYGGFRD</sequence>
<gene>
    <name evidence="1" type="ORF">CEURO_LOCUS5119</name>
</gene>
<reference evidence="1" key="1">
    <citation type="submission" date="2022-07" db="EMBL/GenBank/DDBJ databases">
        <authorList>
            <person name="Macas J."/>
            <person name="Novak P."/>
            <person name="Neumann P."/>
        </authorList>
    </citation>
    <scope>NUCLEOTIDE SEQUENCE</scope>
</reference>
<protein>
    <submittedName>
        <fullName evidence="1">Uncharacterized protein</fullName>
    </submittedName>
</protein>
<comment type="caution">
    <text evidence="1">The sequence shown here is derived from an EMBL/GenBank/DDBJ whole genome shotgun (WGS) entry which is preliminary data.</text>
</comment>
<evidence type="ECO:0000313" key="1">
    <source>
        <dbReference type="EMBL" id="CAH9074350.1"/>
    </source>
</evidence>
<accession>A0A9P0YT33</accession>
<proteinExistence type="predicted"/>
<organism evidence="1 2">
    <name type="scientific">Cuscuta europaea</name>
    <name type="common">European dodder</name>
    <dbReference type="NCBI Taxonomy" id="41803"/>
    <lineage>
        <taxon>Eukaryota</taxon>
        <taxon>Viridiplantae</taxon>
        <taxon>Streptophyta</taxon>
        <taxon>Embryophyta</taxon>
        <taxon>Tracheophyta</taxon>
        <taxon>Spermatophyta</taxon>
        <taxon>Magnoliopsida</taxon>
        <taxon>eudicotyledons</taxon>
        <taxon>Gunneridae</taxon>
        <taxon>Pentapetalae</taxon>
        <taxon>asterids</taxon>
        <taxon>lamiids</taxon>
        <taxon>Solanales</taxon>
        <taxon>Convolvulaceae</taxon>
        <taxon>Cuscuteae</taxon>
        <taxon>Cuscuta</taxon>
        <taxon>Cuscuta subgen. Cuscuta</taxon>
    </lineage>
</organism>